<dbReference type="PANTHER" id="PTHR44329">
    <property type="entry name" value="SERINE/THREONINE-PROTEIN KINASE TNNI3K-RELATED"/>
    <property type="match status" value="1"/>
</dbReference>
<keyword evidence="6" id="KW-0418">Kinase</keyword>
<dbReference type="InterPro" id="IPR011009">
    <property type="entry name" value="Kinase-like_dom_sf"/>
</dbReference>
<dbReference type="SUPFAM" id="SSF56112">
    <property type="entry name" value="Protein kinase-like (PK-like)"/>
    <property type="match status" value="1"/>
</dbReference>
<dbReference type="Proteomes" id="UP000002630">
    <property type="component" value="Linkage Group LG33"/>
</dbReference>
<dbReference type="PROSITE" id="PS00107">
    <property type="entry name" value="PROTEIN_KINASE_ATP"/>
    <property type="match status" value="1"/>
</dbReference>
<dbReference type="OrthoDB" id="346907at2759"/>
<dbReference type="Pfam" id="PF07714">
    <property type="entry name" value="PK_Tyr_Ser-Thr"/>
    <property type="match status" value="1"/>
</dbReference>
<keyword evidence="1" id="KW-0433">Leucine-rich repeat</keyword>
<evidence type="ECO:0000313" key="6">
    <source>
        <dbReference type="EMBL" id="CBJ29593.1"/>
    </source>
</evidence>
<dbReference type="GO" id="GO:0004674">
    <property type="term" value="F:protein serine/threonine kinase activity"/>
    <property type="evidence" value="ECO:0007669"/>
    <property type="project" value="TreeGrafter"/>
</dbReference>
<dbReference type="AlphaFoldDB" id="D7FL57"/>
<dbReference type="EMBL" id="FN649758">
    <property type="protein sequence ID" value="CBJ29593.1"/>
    <property type="molecule type" value="Genomic_DNA"/>
</dbReference>
<keyword evidence="3" id="KW-0067">ATP-binding</keyword>
<feature type="region of interest" description="Disordered" evidence="4">
    <location>
        <begin position="259"/>
        <end position="308"/>
    </location>
</feature>
<dbReference type="eggNOG" id="KOG0619">
    <property type="taxonomic scope" value="Eukaryota"/>
</dbReference>
<reference evidence="6 7" key="1">
    <citation type="journal article" date="2010" name="Nature">
        <title>The Ectocarpus genome and the independent evolution of multicellularity in brown algae.</title>
        <authorList>
            <person name="Cock J.M."/>
            <person name="Sterck L."/>
            <person name="Rouze P."/>
            <person name="Scornet D."/>
            <person name="Allen A.E."/>
            <person name="Amoutzias G."/>
            <person name="Anthouard V."/>
            <person name="Artiguenave F."/>
            <person name="Aury J.M."/>
            <person name="Badger J.H."/>
            <person name="Beszteri B."/>
            <person name="Billiau K."/>
            <person name="Bonnet E."/>
            <person name="Bothwell J.H."/>
            <person name="Bowler C."/>
            <person name="Boyen C."/>
            <person name="Brownlee C."/>
            <person name="Carrano C.J."/>
            <person name="Charrier B."/>
            <person name="Cho G.Y."/>
            <person name="Coelho S.M."/>
            <person name="Collen J."/>
            <person name="Corre E."/>
            <person name="Da Silva C."/>
            <person name="Delage L."/>
            <person name="Delaroque N."/>
            <person name="Dittami S.M."/>
            <person name="Doulbeau S."/>
            <person name="Elias M."/>
            <person name="Farnham G."/>
            <person name="Gachon C.M."/>
            <person name="Gschloessl B."/>
            <person name="Heesch S."/>
            <person name="Jabbari K."/>
            <person name="Jubin C."/>
            <person name="Kawai H."/>
            <person name="Kimura K."/>
            <person name="Kloareg B."/>
            <person name="Kupper F.C."/>
            <person name="Lang D."/>
            <person name="Le Bail A."/>
            <person name="Leblanc C."/>
            <person name="Lerouge P."/>
            <person name="Lohr M."/>
            <person name="Lopez P.J."/>
            <person name="Martens C."/>
            <person name="Maumus F."/>
            <person name="Michel G."/>
            <person name="Miranda-Saavedra D."/>
            <person name="Morales J."/>
            <person name="Moreau H."/>
            <person name="Motomura T."/>
            <person name="Nagasato C."/>
            <person name="Napoli C.A."/>
            <person name="Nelson D.R."/>
            <person name="Nyvall-Collen P."/>
            <person name="Peters A.F."/>
            <person name="Pommier C."/>
            <person name="Potin P."/>
            <person name="Poulain J."/>
            <person name="Quesneville H."/>
            <person name="Read B."/>
            <person name="Rensing S.A."/>
            <person name="Ritter A."/>
            <person name="Rousvoal S."/>
            <person name="Samanta M."/>
            <person name="Samson G."/>
            <person name="Schroeder D.C."/>
            <person name="Segurens B."/>
            <person name="Strittmatter M."/>
            <person name="Tonon T."/>
            <person name="Tregear J.W."/>
            <person name="Valentin K."/>
            <person name="von Dassow P."/>
            <person name="Yamagishi T."/>
            <person name="Van de Peer Y."/>
            <person name="Wincker P."/>
        </authorList>
    </citation>
    <scope>NUCLEOTIDE SEQUENCE [LARGE SCALE GENOMIC DNA]</scope>
    <source>
        <strain evidence="7">Ec32 / CCAP1310/4</strain>
    </source>
</reference>
<dbReference type="InterPro" id="IPR051681">
    <property type="entry name" value="Ser/Thr_Kinases-Pseudokinases"/>
</dbReference>
<dbReference type="InterPro" id="IPR017441">
    <property type="entry name" value="Protein_kinase_ATP_BS"/>
</dbReference>
<dbReference type="eggNOG" id="KOG0192">
    <property type="taxonomic scope" value="Eukaryota"/>
</dbReference>
<dbReference type="InterPro" id="IPR003591">
    <property type="entry name" value="Leu-rich_rpt_typical-subtyp"/>
</dbReference>
<evidence type="ECO:0000256" key="4">
    <source>
        <dbReference type="SAM" id="MobiDB-lite"/>
    </source>
</evidence>
<dbReference type="SUPFAM" id="SSF52058">
    <property type="entry name" value="L domain-like"/>
    <property type="match status" value="1"/>
</dbReference>
<dbReference type="InterPro" id="IPR032675">
    <property type="entry name" value="LRR_dom_sf"/>
</dbReference>
<dbReference type="CDD" id="cd21037">
    <property type="entry name" value="MLKL_NTD"/>
    <property type="match status" value="1"/>
</dbReference>
<feature type="compositionally biased region" description="Basic and acidic residues" evidence="4">
    <location>
        <begin position="348"/>
        <end position="358"/>
    </location>
</feature>
<dbReference type="InterPro" id="IPR001245">
    <property type="entry name" value="Ser-Thr/Tyr_kinase_cat_dom"/>
</dbReference>
<feature type="region of interest" description="Disordered" evidence="4">
    <location>
        <begin position="443"/>
        <end position="505"/>
    </location>
</feature>
<feature type="compositionally biased region" description="Low complexity" evidence="4">
    <location>
        <begin position="259"/>
        <end position="274"/>
    </location>
</feature>
<organism evidence="6 7">
    <name type="scientific">Ectocarpus siliculosus</name>
    <name type="common">Brown alga</name>
    <name type="synonym">Conferva siliculosa</name>
    <dbReference type="NCBI Taxonomy" id="2880"/>
    <lineage>
        <taxon>Eukaryota</taxon>
        <taxon>Sar</taxon>
        <taxon>Stramenopiles</taxon>
        <taxon>Ochrophyta</taxon>
        <taxon>PX clade</taxon>
        <taxon>Phaeophyceae</taxon>
        <taxon>Ectocarpales</taxon>
        <taxon>Ectocarpaceae</taxon>
        <taxon>Ectocarpus</taxon>
    </lineage>
</organism>
<feature type="domain" description="Protein kinase" evidence="5">
    <location>
        <begin position="705"/>
        <end position="983"/>
    </location>
</feature>
<dbReference type="InParanoid" id="D7FL57"/>
<dbReference type="OMA" id="PEDISGH"/>
<proteinExistence type="predicted"/>
<dbReference type="InterPro" id="IPR059179">
    <property type="entry name" value="MLKL-like_MCAfunc"/>
</dbReference>
<feature type="compositionally biased region" description="Low complexity" evidence="4">
    <location>
        <begin position="287"/>
        <end position="308"/>
    </location>
</feature>
<keyword evidence="7" id="KW-1185">Reference proteome</keyword>
<feature type="binding site" evidence="3">
    <location>
        <position position="732"/>
    </location>
    <ligand>
        <name>ATP</name>
        <dbReference type="ChEBI" id="CHEBI:30616"/>
    </ligand>
</feature>
<protein>
    <submittedName>
        <fullName evidence="6">Hypothetical leucine rich repeat kinase</fullName>
    </submittedName>
</protein>
<feature type="compositionally biased region" description="Basic and acidic residues" evidence="4">
    <location>
        <begin position="1"/>
        <end position="11"/>
    </location>
</feature>
<dbReference type="InterPro" id="IPR001611">
    <property type="entry name" value="Leu-rich_rpt"/>
</dbReference>
<dbReference type="SMART" id="SM00220">
    <property type="entry name" value="S_TKc"/>
    <property type="match status" value="1"/>
</dbReference>
<evidence type="ECO:0000256" key="2">
    <source>
        <dbReference type="ARBA" id="ARBA00022737"/>
    </source>
</evidence>
<dbReference type="PRINTS" id="PR00109">
    <property type="entry name" value="TYRKINASE"/>
</dbReference>
<feature type="region of interest" description="Disordered" evidence="4">
    <location>
        <begin position="1"/>
        <end position="63"/>
    </location>
</feature>
<keyword evidence="3" id="KW-0547">Nucleotide-binding</keyword>
<dbReference type="Pfam" id="PF13855">
    <property type="entry name" value="LRR_8"/>
    <property type="match status" value="1"/>
</dbReference>
<keyword evidence="2" id="KW-0677">Repeat</keyword>
<dbReference type="GO" id="GO:0005524">
    <property type="term" value="F:ATP binding"/>
    <property type="evidence" value="ECO:0007669"/>
    <property type="project" value="UniProtKB-UniRule"/>
</dbReference>
<feature type="compositionally biased region" description="Low complexity" evidence="4">
    <location>
        <begin position="447"/>
        <end position="460"/>
    </location>
</feature>
<feature type="compositionally biased region" description="Basic and acidic residues" evidence="4">
    <location>
        <begin position="461"/>
        <end position="477"/>
    </location>
</feature>
<evidence type="ECO:0000313" key="7">
    <source>
        <dbReference type="Proteomes" id="UP000002630"/>
    </source>
</evidence>
<dbReference type="Gene3D" id="1.10.510.10">
    <property type="entry name" value="Transferase(Phosphotransferase) domain 1"/>
    <property type="match status" value="1"/>
</dbReference>
<dbReference type="PROSITE" id="PS50011">
    <property type="entry name" value="PROTEIN_KINASE_DOM"/>
    <property type="match status" value="1"/>
</dbReference>
<dbReference type="SMART" id="SM00369">
    <property type="entry name" value="LRR_TYP"/>
    <property type="match status" value="5"/>
</dbReference>
<dbReference type="Gene3D" id="3.80.10.10">
    <property type="entry name" value="Ribonuclease Inhibitor"/>
    <property type="match status" value="1"/>
</dbReference>
<evidence type="ECO:0000259" key="5">
    <source>
        <dbReference type="PROSITE" id="PS50011"/>
    </source>
</evidence>
<feature type="region of interest" description="Disordered" evidence="4">
    <location>
        <begin position="337"/>
        <end position="364"/>
    </location>
</feature>
<dbReference type="EMBL" id="FN648095">
    <property type="protein sequence ID" value="CBJ29593.1"/>
    <property type="molecule type" value="Genomic_DNA"/>
</dbReference>
<gene>
    <name evidence="6" type="ORF">Esi_0154_0015</name>
</gene>
<evidence type="ECO:0000256" key="3">
    <source>
        <dbReference type="PROSITE-ProRule" id="PRU10141"/>
    </source>
</evidence>
<sequence length="983" mass="104509">MAEFRAPEEARQSGFADNALTVPLPSGGARRHAKQPEDISGHRRKREKSRLQTAKAYAGSGHGGIHGPSAGFLRPVWRIRRRLNDCGITDEDVDGGDLASCLDNAGRELVVELWLSSNALTTLPAGIFEGLTVLDALWLTSNALTTLPAGIFEGLTALNSLSLSSNALTTLLEGIFEGLTALNSLSLSSNALTTLPAGIFEGLTPLGSLWLSSNALTTLPAGIFEGLTALELLVEVDDDASDVADGLHVDLYGDECAPVPEFASPAPESSSGATSPPPTPAPSLGVTSTTSPVTTSTPEQTSTPDSTPTVAGIVSAVAGAALIALAVFLRMRRASRQKTTKMSAAPPTHDDGNVEHGGEQQPDVVPPPYSAVVVAGNGNDMAPSHQDNASLCRKALTMEADGVDREGIVPLPAASALAGEVEASAEHAAKDCRARLASAGPAEKLPAATTATTSTANLSTAERDELSQFHQRERVEDAAPVSGELKPEEASSGGPGASSAADDQNSADIGLGRAVFEAAQELAHHCQIPGVSEAATAVCMMANLVTDGRDNARASESRLRQCSTVVMALKRAAKVADKGGDTIGEVARGMIEDVHGAIFDLVQLIKTYQSKNKLSRLFMSTLFKRRQEELNAIVDQAMMRLQLGLQLQVGQDVGAVKDKFDSVKEGIDLYQLSLSEAASESVAEARRVKRQRKLDQVEIPAEYLSITNELLGKGGFGEVYLADYNGHNAAAKVLHIAQTGALDETQKQREASQHRAFLRELEAMIRLRSLNTVNVYGAVTSLPDRMVLVMELLAGGDLLTLLRKSKKALPGQQSRQIIRDICTGMAFLHGKNTVHGDLKSANVLLDGDGRAKIADFGTSRWTQTTNSTGLATYTTRSSQTTLMSIAWSAPEVLESEGSSYESDVYSFGIVVWEVICRELPWAKKTRPRDILTAVLRGVRPSFHVDAPADIVYIAKACWCGEPKERTTFRAILMGIKAKDWGDE</sequence>
<dbReference type="InterPro" id="IPR000719">
    <property type="entry name" value="Prot_kinase_dom"/>
</dbReference>
<keyword evidence="6" id="KW-0808">Transferase</keyword>
<accession>D7FL57</accession>
<name>D7FL57_ECTSI</name>
<evidence type="ECO:0000256" key="1">
    <source>
        <dbReference type="ARBA" id="ARBA00022614"/>
    </source>
</evidence>
<dbReference type="STRING" id="2880.D7FL57"/>